<sequence>MHHDLDIHPIPEKVLYINDLSIADTAFGYETKKQHQKAITGKIHANGGILADDNVRIYIPLDLNADQILSRLQQIYRVMGNPNDMNEMEFSCEVGKIISQLEIYDQVWVARDIKNAVRIEERLHSTKGIELTKKIINVLMEDEGCAECFPYDVVDELKAEFGI</sequence>
<name>A0A564W645_9FIRM</name>
<reference evidence="1 2" key="1">
    <citation type="submission" date="2019-07" db="EMBL/GenBank/DDBJ databases">
        <authorList>
            <person name="Hibberd C M."/>
            <person name="Gehrig L. J."/>
            <person name="Chang H.-W."/>
            <person name="Venkatesh S."/>
        </authorList>
    </citation>
    <scope>NUCLEOTIDE SEQUENCE [LARGE SCALE GENOMIC DNA]</scope>
    <source>
        <strain evidence="1">Blautia_luti_SSTS_Bg7063</strain>
    </source>
</reference>
<accession>A0A564W645</accession>
<dbReference type="AlphaFoldDB" id="A0A564W645"/>
<dbReference type="EMBL" id="CABHNW010000139">
    <property type="protein sequence ID" value="VUX40130.1"/>
    <property type="molecule type" value="Genomic_DNA"/>
</dbReference>
<dbReference type="RefSeq" id="WP_243121782.1">
    <property type="nucleotide sequence ID" value="NZ_CABHMX010000004.1"/>
</dbReference>
<gene>
    <name evidence="1" type="ORF">RSSSTS7063_00731</name>
</gene>
<organism evidence="1 2">
    <name type="scientific">Blautia luti</name>
    <dbReference type="NCBI Taxonomy" id="89014"/>
    <lineage>
        <taxon>Bacteria</taxon>
        <taxon>Bacillati</taxon>
        <taxon>Bacillota</taxon>
        <taxon>Clostridia</taxon>
        <taxon>Lachnospirales</taxon>
        <taxon>Lachnospiraceae</taxon>
        <taxon>Blautia</taxon>
    </lineage>
</organism>
<protein>
    <submittedName>
        <fullName evidence="1">Uncharacterized protein</fullName>
    </submittedName>
</protein>
<keyword evidence="2" id="KW-1185">Reference proteome</keyword>
<evidence type="ECO:0000313" key="2">
    <source>
        <dbReference type="Proteomes" id="UP000408482"/>
    </source>
</evidence>
<evidence type="ECO:0000313" key="1">
    <source>
        <dbReference type="EMBL" id="VUX40130.1"/>
    </source>
</evidence>
<proteinExistence type="predicted"/>
<dbReference type="Proteomes" id="UP000408482">
    <property type="component" value="Unassembled WGS sequence"/>
</dbReference>